<feature type="transmembrane region" description="Helical" evidence="1">
    <location>
        <begin position="84"/>
        <end position="108"/>
    </location>
</feature>
<feature type="transmembrane region" description="Helical" evidence="1">
    <location>
        <begin position="9"/>
        <end position="28"/>
    </location>
</feature>
<evidence type="ECO:0000256" key="1">
    <source>
        <dbReference type="SAM" id="Phobius"/>
    </source>
</evidence>
<protein>
    <submittedName>
        <fullName evidence="2">Uncharacterized protein</fullName>
    </submittedName>
</protein>
<dbReference type="Pfam" id="PF20108">
    <property type="entry name" value="DUF6498"/>
    <property type="match status" value="1"/>
</dbReference>
<dbReference type="InterPro" id="IPR045466">
    <property type="entry name" value="DUF6498"/>
</dbReference>
<dbReference type="Proteomes" id="UP000229782">
    <property type="component" value="Unassembled WGS sequence"/>
</dbReference>
<gene>
    <name evidence="2" type="ORF">COV60_01615</name>
</gene>
<keyword evidence="1" id="KW-0472">Membrane</keyword>
<comment type="caution">
    <text evidence="2">The sequence shown here is derived from an EMBL/GenBank/DDBJ whole genome shotgun (WGS) entry which is preliminary data.</text>
</comment>
<dbReference type="AlphaFoldDB" id="A0A2H0N2Q6"/>
<evidence type="ECO:0000313" key="2">
    <source>
        <dbReference type="EMBL" id="PIR03197.1"/>
    </source>
</evidence>
<keyword evidence="1" id="KW-1133">Transmembrane helix</keyword>
<accession>A0A2H0N2Q6</accession>
<feature type="transmembrane region" description="Helical" evidence="1">
    <location>
        <begin position="34"/>
        <end position="53"/>
    </location>
</feature>
<keyword evidence="1" id="KW-0812">Transmembrane</keyword>
<feature type="transmembrane region" description="Helical" evidence="1">
    <location>
        <begin position="159"/>
        <end position="189"/>
    </location>
</feature>
<proteinExistence type="predicted"/>
<organism evidence="2 3">
    <name type="scientific">Candidatus Magasanikbacteria bacterium CG11_big_fil_rev_8_21_14_0_20_43_7</name>
    <dbReference type="NCBI Taxonomy" id="1974654"/>
    <lineage>
        <taxon>Bacteria</taxon>
        <taxon>Candidatus Magasanikiibacteriota</taxon>
    </lineage>
</organism>
<dbReference type="EMBL" id="PCWM01000033">
    <property type="protein sequence ID" value="PIR03197.1"/>
    <property type="molecule type" value="Genomic_DNA"/>
</dbReference>
<sequence>MTHDSRTSIFFLISANAVPLVGVLFFGWSLFGVLFFYWLETVVVGILNVPKMYMTKGVDTQMTEGLNKLSESARARAYTAIRTFTIPFFVFHFGMFALVHGIFVFSLYGPADITFGSVITALVTSFVSHGYSFVTNFIGKKEYLTRSINQQMGQPYKRVVILHLAILFGAFPLMVFGSPFVAVLILIVLKTCFDMYLHMREHASSVT</sequence>
<feature type="transmembrane region" description="Helical" evidence="1">
    <location>
        <begin position="114"/>
        <end position="138"/>
    </location>
</feature>
<evidence type="ECO:0000313" key="3">
    <source>
        <dbReference type="Proteomes" id="UP000229782"/>
    </source>
</evidence>
<reference evidence="2 3" key="1">
    <citation type="submission" date="2017-09" db="EMBL/GenBank/DDBJ databases">
        <title>Depth-based differentiation of microbial function through sediment-hosted aquifers and enrichment of novel symbionts in the deep terrestrial subsurface.</title>
        <authorList>
            <person name="Probst A.J."/>
            <person name="Ladd B."/>
            <person name="Jarett J.K."/>
            <person name="Geller-Mcgrath D.E."/>
            <person name="Sieber C.M."/>
            <person name="Emerson J.B."/>
            <person name="Anantharaman K."/>
            <person name="Thomas B.C."/>
            <person name="Malmstrom R."/>
            <person name="Stieglmeier M."/>
            <person name="Klingl A."/>
            <person name="Woyke T."/>
            <person name="Ryan C.M."/>
            <person name="Banfield J.F."/>
        </authorList>
    </citation>
    <scope>NUCLEOTIDE SEQUENCE [LARGE SCALE GENOMIC DNA]</scope>
    <source>
        <strain evidence="2">CG11_big_fil_rev_8_21_14_0_20_43_7</strain>
    </source>
</reference>
<name>A0A2H0N2Q6_9BACT</name>